<evidence type="ECO:0000256" key="7">
    <source>
        <dbReference type="ARBA" id="ARBA00038032"/>
    </source>
</evidence>
<dbReference type="PANTHER" id="PTHR30561:SF1">
    <property type="entry name" value="MULTIDRUG TRANSPORTER EMRE"/>
    <property type="match status" value="1"/>
</dbReference>
<accession>A0A6M1TZB3</accession>
<comment type="similarity">
    <text evidence="7 8">Belongs to the drug/metabolite transporter (DMT) superfamily. Small multidrug resistance (SMR) (TC 2.A.7.1) family.</text>
</comment>
<reference evidence="10 11" key="1">
    <citation type="submission" date="2020-02" db="EMBL/GenBank/DDBJ databases">
        <title>Rhodobacter translucens sp. nov., a novel bacterium isolated from activated sludge.</title>
        <authorList>
            <person name="Liu J."/>
        </authorList>
    </citation>
    <scope>NUCLEOTIDE SEQUENCE [LARGE SCALE GENOMIC DNA]</scope>
    <source>
        <strain evidence="10 11">HX-7-19</strain>
    </source>
</reference>
<feature type="transmembrane region" description="Helical" evidence="9">
    <location>
        <begin position="59"/>
        <end position="78"/>
    </location>
</feature>
<evidence type="ECO:0000256" key="2">
    <source>
        <dbReference type="ARBA" id="ARBA00022448"/>
    </source>
</evidence>
<dbReference type="Gene3D" id="1.10.3730.20">
    <property type="match status" value="1"/>
</dbReference>
<comment type="subcellular location">
    <subcellularLocation>
        <location evidence="1 8">Cell membrane</location>
        <topology evidence="1 8">Multi-pass membrane protein</topology>
    </subcellularLocation>
</comment>
<name>A0A6M1TZB3_9RHOB</name>
<evidence type="ECO:0000256" key="8">
    <source>
        <dbReference type="RuleBase" id="RU003942"/>
    </source>
</evidence>
<dbReference type="PANTHER" id="PTHR30561">
    <property type="entry name" value="SMR FAMILY PROTON-DEPENDENT DRUG EFFLUX TRANSPORTER SUGE"/>
    <property type="match status" value="1"/>
</dbReference>
<keyword evidence="3" id="KW-1003">Cell membrane</keyword>
<keyword evidence="11" id="KW-1185">Reference proteome</keyword>
<evidence type="ECO:0000256" key="1">
    <source>
        <dbReference type="ARBA" id="ARBA00004651"/>
    </source>
</evidence>
<dbReference type="Pfam" id="PF00893">
    <property type="entry name" value="Multi_Drug_Res"/>
    <property type="match status" value="1"/>
</dbReference>
<dbReference type="Proteomes" id="UP000474758">
    <property type="component" value="Unassembled WGS sequence"/>
</dbReference>
<dbReference type="InterPro" id="IPR000390">
    <property type="entry name" value="Small_drug/metabolite_transptr"/>
</dbReference>
<keyword evidence="6 9" id="KW-0472">Membrane</keyword>
<evidence type="ECO:0000256" key="3">
    <source>
        <dbReference type="ARBA" id="ARBA00022475"/>
    </source>
</evidence>
<evidence type="ECO:0000313" key="11">
    <source>
        <dbReference type="Proteomes" id="UP000474758"/>
    </source>
</evidence>
<feature type="transmembrane region" description="Helical" evidence="9">
    <location>
        <begin position="29"/>
        <end position="47"/>
    </location>
</feature>
<proteinExistence type="inferred from homology"/>
<feature type="transmembrane region" description="Helical" evidence="9">
    <location>
        <begin position="84"/>
        <end position="102"/>
    </location>
</feature>
<comment type="caution">
    <text evidence="10">The sequence shown here is derived from an EMBL/GenBank/DDBJ whole genome shotgun (WGS) entry which is preliminary data.</text>
</comment>
<sequence length="111" mass="11396">MPYLLLLLAIGLEVGASLALKASEGFSRLLPGAAALAGFGASLFLLAQITTRLPLSLTYPTWAGLGIVGATIGAMLLFGETVSLQRWLGIVIVVIGIVVMYLPTLAAGARA</sequence>
<gene>
    <name evidence="10" type="ORF">G5V65_18555</name>
</gene>
<evidence type="ECO:0000256" key="4">
    <source>
        <dbReference type="ARBA" id="ARBA00022692"/>
    </source>
</evidence>
<dbReference type="InterPro" id="IPR045324">
    <property type="entry name" value="Small_multidrug_res"/>
</dbReference>
<dbReference type="AlphaFoldDB" id="A0A6M1TZB3"/>
<keyword evidence="5 9" id="KW-1133">Transmembrane helix</keyword>
<dbReference type="GO" id="GO:0022857">
    <property type="term" value="F:transmembrane transporter activity"/>
    <property type="evidence" value="ECO:0007669"/>
    <property type="project" value="InterPro"/>
</dbReference>
<evidence type="ECO:0000256" key="9">
    <source>
        <dbReference type="SAM" id="Phobius"/>
    </source>
</evidence>
<dbReference type="InterPro" id="IPR037185">
    <property type="entry name" value="EmrE-like"/>
</dbReference>
<evidence type="ECO:0000313" key="10">
    <source>
        <dbReference type="EMBL" id="NGQ92897.1"/>
    </source>
</evidence>
<dbReference type="GO" id="GO:0005886">
    <property type="term" value="C:plasma membrane"/>
    <property type="evidence" value="ECO:0007669"/>
    <property type="project" value="UniProtKB-SubCell"/>
</dbReference>
<evidence type="ECO:0000256" key="6">
    <source>
        <dbReference type="ARBA" id="ARBA00023136"/>
    </source>
</evidence>
<keyword evidence="2" id="KW-0813">Transport</keyword>
<protein>
    <submittedName>
        <fullName evidence="10">QacE family quaternary ammonium compound efflux SMR transporter</fullName>
    </submittedName>
</protein>
<dbReference type="EMBL" id="JAALFE010000025">
    <property type="protein sequence ID" value="NGQ92897.1"/>
    <property type="molecule type" value="Genomic_DNA"/>
</dbReference>
<evidence type="ECO:0000256" key="5">
    <source>
        <dbReference type="ARBA" id="ARBA00022989"/>
    </source>
</evidence>
<keyword evidence="4 8" id="KW-0812">Transmembrane</keyword>
<organism evidence="10 11">
    <name type="scientific">Paragemmobacter kunshanensis</name>
    <dbReference type="NCBI Taxonomy" id="2583234"/>
    <lineage>
        <taxon>Bacteria</taxon>
        <taxon>Pseudomonadati</taxon>
        <taxon>Pseudomonadota</taxon>
        <taxon>Alphaproteobacteria</taxon>
        <taxon>Rhodobacterales</taxon>
        <taxon>Paracoccaceae</taxon>
        <taxon>Paragemmobacter</taxon>
    </lineage>
</organism>
<dbReference type="RefSeq" id="WP_165053160.1">
    <property type="nucleotide sequence ID" value="NZ_JAALFE010000025.1"/>
</dbReference>
<dbReference type="SUPFAM" id="SSF103481">
    <property type="entry name" value="Multidrug resistance efflux transporter EmrE"/>
    <property type="match status" value="1"/>
</dbReference>